<dbReference type="GO" id="GO:0008270">
    <property type="term" value="F:zinc ion binding"/>
    <property type="evidence" value="ECO:0007669"/>
    <property type="project" value="UniProtKB-KW"/>
</dbReference>
<evidence type="ECO:0000256" key="5">
    <source>
        <dbReference type="ARBA" id="ARBA00023125"/>
    </source>
</evidence>
<dbReference type="CDD" id="cd04476">
    <property type="entry name" value="RPA1_DBD_C"/>
    <property type="match status" value="1"/>
</dbReference>
<dbReference type="PANTHER" id="PTHR47165:SF4">
    <property type="entry name" value="OS03G0429900 PROTEIN"/>
    <property type="match status" value="1"/>
</dbReference>
<evidence type="ECO:0000256" key="3">
    <source>
        <dbReference type="ARBA" id="ARBA00022771"/>
    </source>
</evidence>
<reference evidence="8" key="2">
    <citation type="submission" date="2014-06" db="EMBL/GenBank/DDBJ databases">
        <authorList>
            <person name="Genoscope - CEA"/>
        </authorList>
    </citation>
    <scope>NUCLEOTIDE SEQUENCE</scope>
</reference>
<evidence type="ECO:0000256" key="2">
    <source>
        <dbReference type="ARBA" id="ARBA00022723"/>
    </source>
</evidence>
<dbReference type="OMA" id="MINEFYV"/>
<sequence>MCTIAAIDEDMGWYYLSCKACATKLLTVPNDCDDAVIPILDGGYKYYCTRCKTVAPKLLPRYNIHLVVLDNTSNIKLHLSDNLAFQLLHQPCVELTGKVTKEIEDPAYLPKALTNLFGKTFLFKILIEKNNYLYKHKTYKVVNLITNTDMINEFYVTYYPQGSQRMPCSPFSNLSRVIEGSITGIGSSSQSKQSTKLTPAKRCGLPIRDLMREFDEMSDTKVTPILKIKKEENDFSG</sequence>
<dbReference type="Proteomes" id="UP000028999">
    <property type="component" value="Unassembled WGS sequence"/>
</dbReference>
<dbReference type="Pfam" id="PF08646">
    <property type="entry name" value="Rep_fac-A_C"/>
    <property type="match status" value="1"/>
</dbReference>
<evidence type="ECO:0000259" key="6">
    <source>
        <dbReference type="Pfam" id="PF08646"/>
    </source>
</evidence>
<dbReference type="Gene3D" id="2.40.50.140">
    <property type="entry name" value="Nucleic acid-binding proteins"/>
    <property type="match status" value="1"/>
</dbReference>
<feature type="domain" description="Replication factor A C-terminal" evidence="6">
    <location>
        <begin position="2"/>
        <end position="150"/>
    </location>
</feature>
<evidence type="ECO:0000256" key="1">
    <source>
        <dbReference type="ARBA" id="ARBA00005690"/>
    </source>
</evidence>
<organism evidence="8 9">
    <name type="scientific">Brassica napus</name>
    <name type="common">Rape</name>
    <dbReference type="NCBI Taxonomy" id="3708"/>
    <lineage>
        <taxon>Eukaryota</taxon>
        <taxon>Viridiplantae</taxon>
        <taxon>Streptophyta</taxon>
        <taxon>Embryophyta</taxon>
        <taxon>Tracheophyta</taxon>
        <taxon>Spermatophyta</taxon>
        <taxon>Magnoliopsida</taxon>
        <taxon>eudicotyledons</taxon>
        <taxon>Gunneridae</taxon>
        <taxon>Pentapetalae</taxon>
        <taxon>rosids</taxon>
        <taxon>malvids</taxon>
        <taxon>Brassicales</taxon>
        <taxon>Brassicaceae</taxon>
        <taxon>Brassiceae</taxon>
        <taxon>Brassica</taxon>
    </lineage>
</organism>
<dbReference type="Gramene" id="CDY07547">
    <property type="protein sequence ID" value="CDY07547"/>
    <property type="gene ID" value="GSBRNA2T00124610001"/>
</dbReference>
<comment type="similarity">
    <text evidence="1">Belongs to the replication factor A protein 1 family.</text>
</comment>
<reference evidence="7" key="3">
    <citation type="submission" date="2021-01" db="EMBL/GenBank/DDBJ databases">
        <authorList>
            <consortium name="Genoscope - CEA"/>
            <person name="William W."/>
        </authorList>
    </citation>
    <scope>NUCLEOTIDE SEQUENCE</scope>
</reference>
<dbReference type="EMBL" id="LK031979">
    <property type="protein sequence ID" value="CDY07547.1"/>
    <property type="molecule type" value="Genomic_DNA"/>
</dbReference>
<dbReference type="InterPro" id="IPR047192">
    <property type="entry name" value="Euk_RPA1_DBD_C"/>
</dbReference>
<dbReference type="STRING" id="3708.A0A078F3C8"/>
<dbReference type="InterPro" id="IPR013955">
    <property type="entry name" value="Rep_factor-A_C"/>
</dbReference>
<evidence type="ECO:0000313" key="9">
    <source>
        <dbReference type="Proteomes" id="UP000028999"/>
    </source>
</evidence>
<evidence type="ECO:0000256" key="4">
    <source>
        <dbReference type="ARBA" id="ARBA00022833"/>
    </source>
</evidence>
<dbReference type="GO" id="GO:0003677">
    <property type="term" value="F:DNA binding"/>
    <property type="evidence" value="ECO:0007669"/>
    <property type="project" value="UniProtKB-KW"/>
</dbReference>
<reference evidence="8 9" key="1">
    <citation type="journal article" date="2014" name="Science">
        <title>Plant genetics. Early allopolyploid evolution in the post-Neolithic Brassica napus oilseed genome.</title>
        <authorList>
            <person name="Chalhoub B."/>
            <person name="Denoeud F."/>
            <person name="Liu S."/>
            <person name="Parkin I.A."/>
            <person name="Tang H."/>
            <person name="Wang X."/>
            <person name="Chiquet J."/>
            <person name="Belcram H."/>
            <person name="Tong C."/>
            <person name="Samans B."/>
            <person name="Correa M."/>
            <person name="Da Silva C."/>
            <person name="Just J."/>
            <person name="Falentin C."/>
            <person name="Koh C.S."/>
            <person name="Le Clainche I."/>
            <person name="Bernard M."/>
            <person name="Bento P."/>
            <person name="Noel B."/>
            <person name="Labadie K."/>
            <person name="Alberti A."/>
            <person name="Charles M."/>
            <person name="Arnaud D."/>
            <person name="Guo H."/>
            <person name="Daviaud C."/>
            <person name="Alamery S."/>
            <person name="Jabbari K."/>
            <person name="Zhao M."/>
            <person name="Edger P.P."/>
            <person name="Chelaifa H."/>
            <person name="Tack D."/>
            <person name="Lassalle G."/>
            <person name="Mestiri I."/>
            <person name="Schnel N."/>
            <person name="Le Paslier M.C."/>
            <person name="Fan G."/>
            <person name="Renault V."/>
            <person name="Bayer P.E."/>
            <person name="Golicz A.A."/>
            <person name="Manoli S."/>
            <person name="Lee T.H."/>
            <person name="Thi V.H."/>
            <person name="Chalabi S."/>
            <person name="Hu Q."/>
            <person name="Fan C."/>
            <person name="Tollenaere R."/>
            <person name="Lu Y."/>
            <person name="Battail C."/>
            <person name="Shen J."/>
            <person name="Sidebottom C.H."/>
            <person name="Wang X."/>
            <person name="Canaguier A."/>
            <person name="Chauveau A."/>
            <person name="Berard A."/>
            <person name="Deniot G."/>
            <person name="Guan M."/>
            <person name="Liu Z."/>
            <person name="Sun F."/>
            <person name="Lim Y.P."/>
            <person name="Lyons E."/>
            <person name="Town C.D."/>
            <person name="Bancroft I."/>
            <person name="Wang X."/>
            <person name="Meng J."/>
            <person name="Ma J."/>
            <person name="Pires J.C."/>
            <person name="King G.J."/>
            <person name="Brunel D."/>
            <person name="Delourme R."/>
            <person name="Renard M."/>
            <person name="Aury J.M."/>
            <person name="Adams K.L."/>
            <person name="Batley J."/>
            <person name="Snowdon R.J."/>
            <person name="Tost J."/>
            <person name="Edwards D."/>
            <person name="Zhou Y."/>
            <person name="Hua W."/>
            <person name="Sharpe A.G."/>
            <person name="Paterson A.H."/>
            <person name="Guan C."/>
            <person name="Wincker P."/>
        </authorList>
    </citation>
    <scope>NUCLEOTIDE SEQUENCE [LARGE SCALE GENOMIC DNA]</scope>
    <source>
        <strain evidence="9">cv. Darmor-bzh</strain>
    </source>
</reference>
<dbReference type="AlphaFoldDB" id="A0A078F3C8"/>
<dbReference type="SUPFAM" id="SSF50249">
    <property type="entry name" value="Nucleic acid-binding proteins"/>
    <property type="match status" value="1"/>
</dbReference>
<protein>
    <submittedName>
        <fullName evidence="7">(rape) hypothetical protein</fullName>
    </submittedName>
    <submittedName>
        <fullName evidence="8">BnaC06g15170D protein</fullName>
    </submittedName>
</protein>
<dbReference type="EMBL" id="HG994370">
    <property type="protein sequence ID" value="CAF2058653.1"/>
    <property type="molecule type" value="Genomic_DNA"/>
</dbReference>
<keyword evidence="4" id="KW-0862">Zinc</keyword>
<evidence type="ECO:0000313" key="8">
    <source>
        <dbReference type="EMBL" id="CDY07547.1"/>
    </source>
</evidence>
<name>A0A078F3C8_BRANA</name>
<evidence type="ECO:0000313" key="7">
    <source>
        <dbReference type="EMBL" id="CAF2058653.1"/>
    </source>
</evidence>
<keyword evidence="2" id="KW-0479">Metal-binding</keyword>
<dbReference type="Proteomes" id="UP001295469">
    <property type="component" value="Chromosome C06"/>
</dbReference>
<gene>
    <name evidence="8" type="primary">BnaC06g15170D</name>
    <name evidence="7" type="ORF">DARMORV10_C06P22090.1</name>
    <name evidence="8" type="ORF">GSBRNA2T00124610001</name>
</gene>
<dbReference type="InterPro" id="IPR012340">
    <property type="entry name" value="NA-bd_OB-fold"/>
</dbReference>
<proteinExistence type="inferred from homology"/>
<dbReference type="PaxDb" id="3708-A0A078F3C8"/>
<keyword evidence="5" id="KW-0238">DNA-binding</keyword>
<accession>A0A078F3C8</accession>
<dbReference type="PANTHER" id="PTHR47165">
    <property type="entry name" value="OS03G0429900 PROTEIN"/>
    <property type="match status" value="1"/>
</dbReference>
<keyword evidence="9" id="KW-1185">Reference proteome</keyword>
<keyword evidence="3" id="KW-0863">Zinc-finger</keyword>